<reference evidence="5" key="1">
    <citation type="journal article" date="2019" name="Int. J. Syst. Evol. Microbiol.">
        <title>The Global Catalogue of Microorganisms (GCM) 10K type strain sequencing project: providing services to taxonomists for standard genome sequencing and annotation.</title>
        <authorList>
            <consortium name="The Broad Institute Genomics Platform"/>
            <consortium name="The Broad Institute Genome Sequencing Center for Infectious Disease"/>
            <person name="Wu L."/>
            <person name="Ma J."/>
        </authorList>
    </citation>
    <scope>NUCLEOTIDE SEQUENCE [LARGE SCALE GENOMIC DNA]</scope>
    <source>
        <strain evidence="5">CCM 8912</strain>
    </source>
</reference>
<organism evidence="4 5">
    <name type="scientific">Lacticaseibacillus hegangensis</name>
    <dbReference type="NCBI Taxonomy" id="2486010"/>
    <lineage>
        <taxon>Bacteria</taxon>
        <taxon>Bacillati</taxon>
        <taxon>Bacillota</taxon>
        <taxon>Bacilli</taxon>
        <taxon>Lactobacillales</taxon>
        <taxon>Lactobacillaceae</taxon>
        <taxon>Lacticaseibacillus</taxon>
    </lineage>
</organism>
<sequence length="215" mass="22691">MKRWFAILMALLSLILVSRAHPVIAATATGTLTIEKRISVDNNSAITQQTQPLAGAKYQLVRVQAAAGNQIDATRPGSYHALPGAAALNVILTTDASGIARLDGLVIGADYILTELAGNGVTKPAAPVLLRFSTQRTSYIYSPKSGLLTTSPEPSQPVPREEIGNGTMPAKPKTILQTGGVMTHPLGWLLAAMIGALALAMLGMTSWLQLQRKGR</sequence>
<protein>
    <submittedName>
        <fullName evidence="4">Prealbumin-like fold domain-containing protein</fullName>
    </submittedName>
</protein>
<keyword evidence="2" id="KW-0812">Transmembrane</keyword>
<feature type="signal peptide" evidence="3">
    <location>
        <begin position="1"/>
        <end position="25"/>
    </location>
</feature>
<keyword evidence="3" id="KW-0732">Signal</keyword>
<dbReference type="InterPro" id="IPR013783">
    <property type="entry name" value="Ig-like_fold"/>
</dbReference>
<dbReference type="RefSeq" id="WP_125754656.1">
    <property type="nucleotide sequence ID" value="NZ_JBHTOK010000074.1"/>
</dbReference>
<feature type="transmembrane region" description="Helical" evidence="2">
    <location>
        <begin position="186"/>
        <end position="208"/>
    </location>
</feature>
<comment type="caution">
    <text evidence="4">The sequence shown here is derived from an EMBL/GenBank/DDBJ whole genome shotgun (WGS) entry which is preliminary data.</text>
</comment>
<name>A0ABW4CY68_9LACO</name>
<feature type="chain" id="PRO_5045968790" evidence="3">
    <location>
        <begin position="26"/>
        <end position="215"/>
    </location>
</feature>
<dbReference type="EMBL" id="JBHTOK010000074">
    <property type="protein sequence ID" value="MFD1441749.1"/>
    <property type="molecule type" value="Genomic_DNA"/>
</dbReference>
<proteinExistence type="predicted"/>
<evidence type="ECO:0000313" key="5">
    <source>
        <dbReference type="Proteomes" id="UP001597212"/>
    </source>
</evidence>
<evidence type="ECO:0000256" key="2">
    <source>
        <dbReference type="SAM" id="Phobius"/>
    </source>
</evidence>
<accession>A0ABW4CY68</accession>
<dbReference type="Gene3D" id="2.60.40.10">
    <property type="entry name" value="Immunoglobulins"/>
    <property type="match status" value="1"/>
</dbReference>
<keyword evidence="5" id="KW-1185">Reference proteome</keyword>
<dbReference type="Proteomes" id="UP001597212">
    <property type="component" value="Unassembled WGS sequence"/>
</dbReference>
<evidence type="ECO:0000256" key="3">
    <source>
        <dbReference type="SAM" id="SignalP"/>
    </source>
</evidence>
<evidence type="ECO:0000313" key="4">
    <source>
        <dbReference type="EMBL" id="MFD1441749.1"/>
    </source>
</evidence>
<keyword evidence="2" id="KW-1133">Transmembrane helix</keyword>
<gene>
    <name evidence="4" type="ORF">ACFQ5K_10215</name>
</gene>
<feature type="region of interest" description="Disordered" evidence="1">
    <location>
        <begin position="143"/>
        <end position="170"/>
    </location>
</feature>
<evidence type="ECO:0000256" key="1">
    <source>
        <dbReference type="SAM" id="MobiDB-lite"/>
    </source>
</evidence>
<keyword evidence="2" id="KW-0472">Membrane</keyword>